<feature type="transmembrane region" description="Helical" evidence="1">
    <location>
        <begin position="389"/>
        <end position="410"/>
    </location>
</feature>
<evidence type="ECO:0000313" key="5">
    <source>
        <dbReference type="Proteomes" id="UP000057043"/>
    </source>
</evidence>
<dbReference type="InterPro" id="IPR008910">
    <property type="entry name" value="MSC_TM_helix"/>
</dbReference>
<feature type="transmembrane region" description="Helical" evidence="1">
    <location>
        <begin position="74"/>
        <end position="97"/>
    </location>
</feature>
<feature type="transmembrane region" description="Helical" evidence="1">
    <location>
        <begin position="256"/>
        <end position="277"/>
    </location>
</feature>
<dbReference type="PANTHER" id="PTHR30221:SF1">
    <property type="entry name" value="SMALL-CONDUCTANCE MECHANOSENSITIVE CHANNEL"/>
    <property type="match status" value="1"/>
</dbReference>
<dbReference type="EMBL" id="LGHB01000007">
    <property type="protein sequence ID" value="KUK96869.1"/>
    <property type="molecule type" value="Genomic_DNA"/>
</dbReference>
<feature type="transmembrane region" description="Helical" evidence="1">
    <location>
        <begin position="103"/>
        <end position="128"/>
    </location>
</feature>
<dbReference type="Proteomes" id="UP000057043">
    <property type="component" value="Unassembled WGS sequence"/>
</dbReference>
<dbReference type="Pfam" id="PF05552">
    <property type="entry name" value="MS_channel_1st_1"/>
    <property type="match status" value="4"/>
</dbReference>
<gene>
    <name evidence="2" type="ORF">XD72_2270</name>
    <name evidence="3" type="ORF">XE07_0820</name>
</gene>
<dbReference type="EMBL" id="LGFT01000083">
    <property type="protein sequence ID" value="KUK43351.1"/>
    <property type="molecule type" value="Genomic_DNA"/>
</dbReference>
<dbReference type="NCBIfam" id="NF033912">
    <property type="entry name" value="msc"/>
    <property type="match status" value="1"/>
</dbReference>
<evidence type="ECO:0000256" key="1">
    <source>
        <dbReference type="SAM" id="Phobius"/>
    </source>
</evidence>
<dbReference type="Proteomes" id="UP000053961">
    <property type="component" value="Unassembled WGS sequence"/>
</dbReference>
<keyword evidence="1" id="KW-0472">Membrane</keyword>
<reference evidence="3" key="1">
    <citation type="journal article" date="2015" name="MBio">
        <title>Genome-resolved metagenomic analysis reveals roles for candidate phyla and other microbial community members in biogeochemical transformations in oil reservoirs.</title>
        <authorList>
            <person name="Hu P."/>
            <person name="Tom L."/>
            <person name="Singh A."/>
            <person name="Thomas B.C."/>
            <person name="Baker B.J."/>
            <person name="Piceno Y.M."/>
            <person name="Andersen G.L."/>
            <person name="Banfield J.F."/>
        </authorList>
    </citation>
    <scope>NUCLEOTIDE SEQUENCE [LARGE SCALE GENOMIC DNA]</scope>
    <source>
        <strain evidence="3">56_747</strain>
    </source>
</reference>
<dbReference type="PANTHER" id="PTHR30221">
    <property type="entry name" value="SMALL-CONDUCTANCE MECHANOSENSITIVE CHANNEL"/>
    <property type="match status" value="1"/>
</dbReference>
<feature type="transmembrane region" description="Helical" evidence="1">
    <location>
        <begin position="297"/>
        <end position="317"/>
    </location>
</feature>
<feature type="transmembrane region" description="Helical" evidence="1">
    <location>
        <begin position="357"/>
        <end position="377"/>
    </location>
</feature>
<keyword evidence="1" id="KW-1133">Transmembrane helix</keyword>
<feature type="transmembrane region" description="Helical" evidence="1">
    <location>
        <begin position="20"/>
        <end position="40"/>
    </location>
</feature>
<dbReference type="GO" id="GO:0008381">
    <property type="term" value="F:mechanosensitive monoatomic ion channel activity"/>
    <property type="evidence" value="ECO:0007669"/>
    <property type="project" value="InterPro"/>
</dbReference>
<dbReference type="PATRIC" id="fig|301375.6.peg.2128"/>
<name>A0A101IKF4_9EURY</name>
<evidence type="ECO:0000313" key="2">
    <source>
        <dbReference type="EMBL" id="KUK43351.1"/>
    </source>
</evidence>
<comment type="caution">
    <text evidence="3">The sequence shown here is derived from an EMBL/GenBank/DDBJ whole genome shotgun (WGS) entry which is preliminary data.</text>
</comment>
<organism evidence="3 4">
    <name type="scientific">Methanothrix harundinacea</name>
    <dbReference type="NCBI Taxonomy" id="301375"/>
    <lineage>
        <taxon>Archaea</taxon>
        <taxon>Methanobacteriati</taxon>
        <taxon>Methanobacteriota</taxon>
        <taxon>Stenosarchaea group</taxon>
        <taxon>Methanomicrobia</taxon>
        <taxon>Methanotrichales</taxon>
        <taxon>Methanotrichaceae</taxon>
        <taxon>Methanothrix</taxon>
    </lineage>
</organism>
<sequence length="494" mass="52897">MPLMNQIFGAFGPYGPNLVGAVAVLVVGWLIALIVSRLVGKALHKTGLDRRIAGMVTGEEKAETMEPHRWISRIIYYVLLFFVLIAFFQVLGLTMVAQPLNQLLNIVFSYIPKLFAALVLVLVAWIVATVCRKVVHRIFTTAKADERLGARAGLGEGEMPLSQAAAEIVFYLVLLLFLPLILNALDLAGLLVPLQLMVGKILGFIPHLFAAAIILIIGWFIARILQKIVTNLLRALGVERLSERVGLSKTLGEQGLSGLIGLAVYILILIPVLIAALDALAIDAVTVPLSNMLNQGLGMLPALFGAALVLAVAYILGKVVAELASRLLEGMGFDTLPRRLGCTWEPAEGTKTPSAMAGYLVLASIMLFALIEASQILKFALLAEIIRDFTVFAGHVLMGLIIFAIGVYLANIAYNAVTSSGMRSAKLAANAARISILVFAGAMALRQMGLANEIINLAFGLLLGAIAIAVALAFGLGGKEVASEEIRKWLESER</sequence>
<dbReference type="Gene3D" id="1.10.287.1260">
    <property type="match status" value="3"/>
</dbReference>
<feature type="transmembrane region" description="Helical" evidence="1">
    <location>
        <begin position="431"/>
        <end position="448"/>
    </location>
</feature>
<accession>A0A101IKF4</accession>
<protein>
    <submittedName>
        <fullName evidence="3">Conserved TM helix repeat-containing protein</fullName>
    </submittedName>
</protein>
<dbReference type="InterPro" id="IPR045275">
    <property type="entry name" value="MscS_archaea/bacteria_type"/>
</dbReference>
<keyword evidence="1" id="KW-0812">Transmembrane</keyword>
<dbReference type="AlphaFoldDB" id="A0A101IKF4"/>
<proteinExistence type="predicted"/>
<reference evidence="4 5" key="2">
    <citation type="journal article" date="2015" name="MBio">
        <title>Genome-Resolved Metagenomic Analysis Reveals Roles for Candidate Phyla and Other Microbial Community Members in Biogeochemical Transformations in Oil Reservoirs.</title>
        <authorList>
            <person name="Hu P."/>
            <person name="Tom L."/>
            <person name="Singh A."/>
            <person name="Thomas B.C."/>
            <person name="Baker B.J."/>
            <person name="Piceno Y.M."/>
            <person name="Andersen G.L."/>
            <person name="Banfield J.F."/>
        </authorList>
    </citation>
    <scope>NUCLEOTIDE SEQUENCE [LARGE SCALE GENOMIC DNA]</scope>
    <source>
        <strain evidence="2">57_489</strain>
    </source>
</reference>
<evidence type="ECO:0000313" key="3">
    <source>
        <dbReference type="EMBL" id="KUK96869.1"/>
    </source>
</evidence>
<feature type="transmembrane region" description="Helical" evidence="1">
    <location>
        <begin position="204"/>
        <end position="225"/>
    </location>
</feature>
<feature type="transmembrane region" description="Helical" evidence="1">
    <location>
        <begin position="168"/>
        <end position="192"/>
    </location>
</feature>
<feature type="transmembrane region" description="Helical" evidence="1">
    <location>
        <begin position="454"/>
        <end position="478"/>
    </location>
</feature>
<evidence type="ECO:0000313" key="4">
    <source>
        <dbReference type="Proteomes" id="UP000053961"/>
    </source>
</evidence>